<comment type="caution">
    <text evidence="3">The sequence shown here is derived from an EMBL/GenBank/DDBJ whole genome shotgun (WGS) entry which is preliminary data.</text>
</comment>
<evidence type="ECO:0000313" key="3">
    <source>
        <dbReference type="EMBL" id="GMK58807.1"/>
    </source>
</evidence>
<accession>A0AAD3YEA9</accession>
<gene>
    <name evidence="3" type="ORF">CspeluHIS016_0602490</name>
</gene>
<keyword evidence="4" id="KW-1185">Reference proteome</keyword>
<dbReference type="Proteomes" id="UP001222932">
    <property type="component" value="Unassembled WGS sequence"/>
</dbReference>
<sequence length="275" mass="30448">MPDHDIPTAVHDQPPLFDSKTAATMRLNATLTSSLHPHLVLTPPSPPAPFEPPGHHITLHLPDALFVDPDELADLWGAPCADPNLSRCLGASHSTSNPNSPTSPTSAPAWRLTPRVVDIERPERGRGRTLRLSFASLAEKQAQTQTQPQMQTQDHDRDQDQDQEQVHHLELAFTHALSVPLHARYLVPEAAAEQWGALADALRGDWYADVRLAWEDRQVPDAGAEVDFAHVALRLPVPDAAYRGAVEFVTAAVVWAGWSWVVYVLFKARRRIKTE</sequence>
<feature type="region of interest" description="Disordered" evidence="1">
    <location>
        <begin position="139"/>
        <end position="163"/>
    </location>
</feature>
<keyword evidence="2" id="KW-0472">Membrane</keyword>
<evidence type="ECO:0000313" key="4">
    <source>
        <dbReference type="Proteomes" id="UP001222932"/>
    </source>
</evidence>
<evidence type="ECO:0008006" key="5">
    <source>
        <dbReference type="Google" id="ProtNLM"/>
    </source>
</evidence>
<name>A0AAD3YEA9_9TREE</name>
<keyword evidence="2" id="KW-0812">Transmembrane</keyword>
<feature type="region of interest" description="Disordered" evidence="1">
    <location>
        <begin position="91"/>
        <end position="113"/>
    </location>
</feature>
<reference evidence="3" key="1">
    <citation type="journal article" date="2023" name="BMC Genomics">
        <title>Chromosome-level genome assemblies of Cutaneotrichosporon spp. (Trichosporonales, Basidiomycota) reveal imbalanced evolution between nucleotide sequences and chromosome synteny.</title>
        <authorList>
            <person name="Kobayashi Y."/>
            <person name="Kayamori A."/>
            <person name="Aoki K."/>
            <person name="Shiwa Y."/>
            <person name="Matsutani M."/>
            <person name="Fujita N."/>
            <person name="Sugita T."/>
            <person name="Iwasaki W."/>
            <person name="Tanaka N."/>
            <person name="Takashima M."/>
        </authorList>
    </citation>
    <scope>NUCLEOTIDE SEQUENCE</scope>
    <source>
        <strain evidence="3">HIS016</strain>
    </source>
</reference>
<keyword evidence="2" id="KW-1133">Transmembrane helix</keyword>
<feature type="compositionally biased region" description="Basic and acidic residues" evidence="1">
    <location>
        <begin position="153"/>
        <end position="163"/>
    </location>
</feature>
<protein>
    <recommendedName>
        <fullName evidence="5">Protein PBN1</fullName>
    </recommendedName>
</protein>
<feature type="compositionally biased region" description="Low complexity" evidence="1">
    <location>
        <begin position="141"/>
        <end position="152"/>
    </location>
</feature>
<proteinExistence type="predicted"/>
<dbReference type="EMBL" id="BTCM01000006">
    <property type="protein sequence ID" value="GMK58807.1"/>
    <property type="molecule type" value="Genomic_DNA"/>
</dbReference>
<feature type="compositionally biased region" description="Low complexity" evidence="1">
    <location>
        <begin position="91"/>
        <end position="109"/>
    </location>
</feature>
<evidence type="ECO:0000256" key="1">
    <source>
        <dbReference type="SAM" id="MobiDB-lite"/>
    </source>
</evidence>
<reference evidence="3" key="2">
    <citation type="submission" date="2023-06" db="EMBL/GenBank/DDBJ databases">
        <authorList>
            <person name="Kobayashi Y."/>
            <person name="Kayamori A."/>
            <person name="Aoki K."/>
            <person name="Shiwa Y."/>
            <person name="Fujita N."/>
            <person name="Sugita T."/>
            <person name="Iwasaki W."/>
            <person name="Tanaka N."/>
            <person name="Takashima M."/>
        </authorList>
    </citation>
    <scope>NUCLEOTIDE SEQUENCE</scope>
    <source>
        <strain evidence="3">HIS016</strain>
    </source>
</reference>
<organism evidence="3 4">
    <name type="scientific">Cutaneotrichosporon spelunceum</name>
    <dbReference type="NCBI Taxonomy" id="1672016"/>
    <lineage>
        <taxon>Eukaryota</taxon>
        <taxon>Fungi</taxon>
        <taxon>Dikarya</taxon>
        <taxon>Basidiomycota</taxon>
        <taxon>Agaricomycotina</taxon>
        <taxon>Tremellomycetes</taxon>
        <taxon>Trichosporonales</taxon>
        <taxon>Trichosporonaceae</taxon>
        <taxon>Cutaneotrichosporon</taxon>
    </lineage>
</organism>
<feature type="transmembrane region" description="Helical" evidence="2">
    <location>
        <begin position="248"/>
        <end position="266"/>
    </location>
</feature>
<dbReference type="AlphaFoldDB" id="A0AAD3YEA9"/>
<evidence type="ECO:0000256" key="2">
    <source>
        <dbReference type="SAM" id="Phobius"/>
    </source>
</evidence>